<dbReference type="SUPFAM" id="SSF55874">
    <property type="entry name" value="ATPase domain of HSP90 chaperone/DNA topoisomerase II/histidine kinase"/>
    <property type="match status" value="1"/>
</dbReference>
<keyword evidence="12" id="KW-0902">Two-component regulatory system</keyword>
<evidence type="ECO:0000256" key="3">
    <source>
        <dbReference type="ARBA" id="ARBA00012438"/>
    </source>
</evidence>
<dbReference type="InterPro" id="IPR005467">
    <property type="entry name" value="His_kinase_dom"/>
</dbReference>
<evidence type="ECO:0000313" key="23">
    <source>
        <dbReference type="Proteomes" id="UP000075391"/>
    </source>
</evidence>
<dbReference type="Proteomes" id="UP000075391">
    <property type="component" value="Unassembled WGS sequence"/>
</dbReference>
<dbReference type="CDD" id="cd16922">
    <property type="entry name" value="HATPase_EvgS-ArcB-TorS-like"/>
    <property type="match status" value="1"/>
</dbReference>
<proteinExistence type="predicted"/>
<dbReference type="SUPFAM" id="SSF52172">
    <property type="entry name" value="CheY-like"/>
    <property type="match status" value="1"/>
</dbReference>
<dbReference type="Gene3D" id="3.40.50.2300">
    <property type="match status" value="1"/>
</dbReference>
<evidence type="ECO:0000256" key="4">
    <source>
        <dbReference type="ARBA" id="ARBA00022475"/>
    </source>
</evidence>
<feature type="domain" description="Response regulatory" evidence="20">
    <location>
        <begin position="486"/>
        <end position="605"/>
    </location>
</feature>
<dbReference type="FunFam" id="1.10.287.130:FF:000002">
    <property type="entry name" value="Two-component osmosensing histidine kinase"/>
    <property type="match status" value="1"/>
</dbReference>
<evidence type="ECO:0000256" key="16">
    <source>
        <dbReference type="PROSITE-ProRule" id="PRU00110"/>
    </source>
</evidence>
<dbReference type="PROSITE" id="PS50894">
    <property type="entry name" value="HPT"/>
    <property type="match status" value="1"/>
</dbReference>
<evidence type="ECO:0000256" key="12">
    <source>
        <dbReference type="ARBA" id="ARBA00023012"/>
    </source>
</evidence>
<keyword evidence="4" id="KW-1003">Cell membrane</keyword>
<dbReference type="PANTHER" id="PTHR45339:SF1">
    <property type="entry name" value="HYBRID SIGNAL TRANSDUCTION HISTIDINE KINASE J"/>
    <property type="match status" value="1"/>
</dbReference>
<feature type="modified residue" description="4-aspartylphosphate" evidence="17">
    <location>
        <position position="535"/>
    </location>
</feature>
<dbReference type="AlphaFoldDB" id="A0A150WVI5"/>
<dbReference type="OrthoDB" id="5287236at2"/>
<feature type="transmembrane region" description="Helical" evidence="18">
    <location>
        <begin position="12"/>
        <end position="30"/>
    </location>
</feature>
<keyword evidence="10" id="KW-0067">ATP-binding</keyword>
<evidence type="ECO:0000256" key="14">
    <source>
        <dbReference type="ARBA" id="ARBA00064003"/>
    </source>
</evidence>
<feature type="domain" description="HPt" evidence="21">
    <location>
        <begin position="632"/>
        <end position="722"/>
    </location>
</feature>
<evidence type="ECO:0000256" key="18">
    <source>
        <dbReference type="SAM" id="Phobius"/>
    </source>
</evidence>
<dbReference type="InterPro" id="IPR008207">
    <property type="entry name" value="Sig_transdc_His_kin_Hpt_dom"/>
</dbReference>
<dbReference type="SMART" id="SM00448">
    <property type="entry name" value="REC"/>
    <property type="match status" value="1"/>
</dbReference>
<name>A0A150WVI5_BDEBC</name>
<keyword evidence="5 17" id="KW-0597">Phosphoprotein</keyword>
<dbReference type="CDD" id="cd00082">
    <property type="entry name" value="HisKA"/>
    <property type="match status" value="1"/>
</dbReference>
<dbReference type="Pfam" id="PF02518">
    <property type="entry name" value="HATPase_c"/>
    <property type="match status" value="1"/>
</dbReference>
<evidence type="ECO:0000256" key="10">
    <source>
        <dbReference type="ARBA" id="ARBA00022840"/>
    </source>
</evidence>
<comment type="subunit">
    <text evidence="14">At low DSF concentrations, interacts with RpfF.</text>
</comment>
<dbReference type="InterPro" id="IPR003661">
    <property type="entry name" value="HisK_dim/P_dom"/>
</dbReference>
<evidence type="ECO:0000256" key="8">
    <source>
        <dbReference type="ARBA" id="ARBA00022741"/>
    </source>
</evidence>
<evidence type="ECO:0000259" key="20">
    <source>
        <dbReference type="PROSITE" id="PS50110"/>
    </source>
</evidence>
<feature type="modified residue" description="Phosphohistidine" evidence="16">
    <location>
        <position position="671"/>
    </location>
</feature>
<accession>A0A150WVI5</accession>
<dbReference type="InterPro" id="IPR036097">
    <property type="entry name" value="HisK_dim/P_sf"/>
</dbReference>
<dbReference type="Pfam" id="PF05227">
    <property type="entry name" value="CHASE3"/>
    <property type="match status" value="1"/>
</dbReference>
<evidence type="ECO:0000256" key="5">
    <source>
        <dbReference type="ARBA" id="ARBA00022553"/>
    </source>
</evidence>
<protein>
    <recommendedName>
        <fullName evidence="15">Sensory/regulatory protein RpfC</fullName>
        <ecNumber evidence="3">2.7.13.3</ecNumber>
    </recommendedName>
</protein>
<evidence type="ECO:0000256" key="6">
    <source>
        <dbReference type="ARBA" id="ARBA00022679"/>
    </source>
</evidence>
<dbReference type="SMART" id="SM00387">
    <property type="entry name" value="HATPase_c"/>
    <property type="match status" value="1"/>
</dbReference>
<evidence type="ECO:0000256" key="2">
    <source>
        <dbReference type="ARBA" id="ARBA00004651"/>
    </source>
</evidence>
<keyword evidence="7 18" id="KW-0812">Transmembrane</keyword>
<evidence type="ECO:0000256" key="13">
    <source>
        <dbReference type="ARBA" id="ARBA00023136"/>
    </source>
</evidence>
<comment type="subcellular location">
    <subcellularLocation>
        <location evidence="2">Cell membrane</location>
        <topology evidence="2">Multi-pass membrane protein</topology>
    </subcellularLocation>
</comment>
<evidence type="ECO:0000256" key="7">
    <source>
        <dbReference type="ARBA" id="ARBA00022692"/>
    </source>
</evidence>
<dbReference type="EMBL" id="LUKF01000001">
    <property type="protein sequence ID" value="KYG70449.1"/>
    <property type="molecule type" value="Genomic_DNA"/>
</dbReference>
<evidence type="ECO:0000256" key="1">
    <source>
        <dbReference type="ARBA" id="ARBA00000085"/>
    </source>
</evidence>
<dbReference type="Pfam" id="PF00512">
    <property type="entry name" value="HisKA"/>
    <property type="match status" value="1"/>
</dbReference>
<evidence type="ECO:0000256" key="17">
    <source>
        <dbReference type="PROSITE-ProRule" id="PRU00169"/>
    </source>
</evidence>
<dbReference type="Gene3D" id="1.20.120.160">
    <property type="entry name" value="HPT domain"/>
    <property type="match status" value="1"/>
</dbReference>
<dbReference type="Gene3D" id="1.10.287.130">
    <property type="match status" value="1"/>
</dbReference>
<evidence type="ECO:0000259" key="21">
    <source>
        <dbReference type="PROSITE" id="PS50894"/>
    </source>
</evidence>
<dbReference type="Pfam" id="PF00072">
    <property type="entry name" value="Response_reg"/>
    <property type="match status" value="1"/>
</dbReference>
<dbReference type="RefSeq" id="WP_063242233.1">
    <property type="nucleotide sequence ID" value="NZ_LUKF01000001.1"/>
</dbReference>
<keyword evidence="6" id="KW-0808">Transferase</keyword>
<dbReference type="Gene3D" id="3.30.565.10">
    <property type="entry name" value="Histidine kinase-like ATPase, C-terminal domain"/>
    <property type="match status" value="1"/>
</dbReference>
<dbReference type="InterPro" id="IPR001789">
    <property type="entry name" value="Sig_transdc_resp-reg_receiver"/>
</dbReference>
<comment type="catalytic activity">
    <reaction evidence="1">
        <text>ATP + protein L-histidine = ADP + protein N-phospho-L-histidine.</text>
        <dbReference type="EC" id="2.7.13.3"/>
    </reaction>
</comment>
<evidence type="ECO:0000256" key="11">
    <source>
        <dbReference type="ARBA" id="ARBA00022989"/>
    </source>
</evidence>
<feature type="transmembrane region" description="Helical" evidence="18">
    <location>
        <begin position="186"/>
        <end position="204"/>
    </location>
</feature>
<dbReference type="PROSITE" id="PS50109">
    <property type="entry name" value="HIS_KIN"/>
    <property type="match status" value="1"/>
</dbReference>
<dbReference type="InterPro" id="IPR036890">
    <property type="entry name" value="HATPase_C_sf"/>
</dbReference>
<dbReference type="CDD" id="cd17546">
    <property type="entry name" value="REC_hyHK_CKI1_RcsC-like"/>
    <property type="match status" value="1"/>
</dbReference>
<keyword evidence="11 18" id="KW-1133">Transmembrane helix</keyword>
<organism evidence="22 23">
    <name type="scientific">Bdellovibrio bacteriovorus</name>
    <dbReference type="NCBI Taxonomy" id="959"/>
    <lineage>
        <taxon>Bacteria</taxon>
        <taxon>Pseudomonadati</taxon>
        <taxon>Bdellovibrionota</taxon>
        <taxon>Bdellovibrionia</taxon>
        <taxon>Bdellovibrionales</taxon>
        <taxon>Pseudobdellovibrionaceae</taxon>
        <taxon>Bdellovibrio</taxon>
    </lineage>
</organism>
<evidence type="ECO:0000259" key="19">
    <source>
        <dbReference type="PROSITE" id="PS50109"/>
    </source>
</evidence>
<keyword evidence="9 22" id="KW-0418">Kinase</keyword>
<dbReference type="InterPro" id="IPR007891">
    <property type="entry name" value="CHASE3"/>
</dbReference>
<feature type="domain" description="Histidine kinase" evidence="19">
    <location>
        <begin position="239"/>
        <end position="460"/>
    </location>
</feature>
<dbReference type="PANTHER" id="PTHR45339">
    <property type="entry name" value="HYBRID SIGNAL TRANSDUCTION HISTIDINE KINASE J"/>
    <property type="match status" value="1"/>
</dbReference>
<evidence type="ECO:0000313" key="22">
    <source>
        <dbReference type="EMBL" id="KYG70449.1"/>
    </source>
</evidence>
<keyword evidence="13 18" id="KW-0472">Membrane</keyword>
<dbReference type="InterPro" id="IPR003594">
    <property type="entry name" value="HATPase_dom"/>
</dbReference>
<keyword evidence="8" id="KW-0547">Nucleotide-binding</keyword>
<evidence type="ECO:0000256" key="9">
    <source>
        <dbReference type="ARBA" id="ARBA00022777"/>
    </source>
</evidence>
<sequence>MEIKITNRLIQGIFALGTVVTLSILVLNFLSLRDYRRSIREQEKSEALVTVMEELVKTMVDLETGQRGYILTSNGDFLEPYDKARIHIPRHLDTLDKGAPAEIKNMAEYKAIRGLINKKIGISRELIALVNAGEVKKAQDKVRSGTGKEVMDQLRNNVEIVKGVERAKVEEHRLIAESKGRINRDWTILGSGLCFAVIVLAYLLTDMENRRRTKVEEELALAKDAAVEASKHKSEFLANMSHEIRTPMNGILGMSEVMLAEMPEGSQRAKLEKIRDAGMALLTLINGILDLSKIESGKLELEENYFELPKLVQEVYNTLEYSAKSKGLDFAISISDNTPRAFSGDALRIRQILINLLGNAIKFSSSGKVALQINSYRAQSSKTMLQVQVSDNGPGMTEETVKKLFTPFEQGDKSTTRKYGGTGLGLSITKKLVDLMNGTIEVESKPGEGTSFWVNIPLEAVNSMPATNSSASLSNPAFLSSLAPLKVLVAEDNATNQEVIKVMLKRLGHTFTIVENGREAIAAYEKEKPDVILMDCHMPEMDGYEAAKHITDGQGAVWCRGVPIIAVTANAVRGDKEDCMRAGMCDYLSKPLTMGELDDKLAMWSPKLDAVDTQIVDPRAMERLRQISETQAPLLMSQIREEWFKEAPESLQKMKTVIEQSEWSEASKIAHHLKSTCANAGLRRMTQFCSKIEEDIAQNKFDEVMYLFLQLRSEYKLACLHLGRENRNQGMTS</sequence>
<reference evidence="22 23" key="1">
    <citation type="submission" date="2016-03" db="EMBL/GenBank/DDBJ databases">
        <authorList>
            <person name="Ploux O."/>
        </authorList>
    </citation>
    <scope>NUCLEOTIDE SEQUENCE [LARGE SCALE GENOMIC DNA]</scope>
    <source>
        <strain evidence="22 23">BER2</strain>
    </source>
</reference>
<dbReference type="CDD" id="cd19410">
    <property type="entry name" value="HK9-like_sensor"/>
    <property type="match status" value="1"/>
</dbReference>
<dbReference type="SUPFAM" id="SSF47384">
    <property type="entry name" value="Homodimeric domain of signal transducing histidine kinase"/>
    <property type="match status" value="1"/>
</dbReference>
<dbReference type="InterPro" id="IPR036641">
    <property type="entry name" value="HPT_dom_sf"/>
</dbReference>
<dbReference type="EC" id="2.7.13.3" evidence="3"/>
<dbReference type="PRINTS" id="PR00344">
    <property type="entry name" value="BCTRLSENSOR"/>
</dbReference>
<dbReference type="GO" id="GO:0000155">
    <property type="term" value="F:phosphorelay sensor kinase activity"/>
    <property type="evidence" value="ECO:0007669"/>
    <property type="project" value="InterPro"/>
</dbReference>
<dbReference type="GO" id="GO:0005886">
    <property type="term" value="C:plasma membrane"/>
    <property type="evidence" value="ECO:0007669"/>
    <property type="project" value="UniProtKB-SubCell"/>
</dbReference>
<dbReference type="PROSITE" id="PS50110">
    <property type="entry name" value="RESPONSE_REGULATORY"/>
    <property type="match status" value="1"/>
</dbReference>
<dbReference type="SUPFAM" id="SSF47226">
    <property type="entry name" value="Histidine-containing phosphotransfer domain, HPT domain"/>
    <property type="match status" value="1"/>
</dbReference>
<dbReference type="GO" id="GO:0005524">
    <property type="term" value="F:ATP binding"/>
    <property type="evidence" value="ECO:0007669"/>
    <property type="project" value="UniProtKB-KW"/>
</dbReference>
<dbReference type="SMART" id="SM00388">
    <property type="entry name" value="HisKA"/>
    <property type="match status" value="1"/>
</dbReference>
<dbReference type="FunFam" id="3.30.565.10:FF:000010">
    <property type="entry name" value="Sensor histidine kinase RcsC"/>
    <property type="match status" value="1"/>
</dbReference>
<gene>
    <name evidence="22" type="ORF">AZI85_00410</name>
</gene>
<comment type="caution">
    <text evidence="22">The sequence shown here is derived from an EMBL/GenBank/DDBJ whole genome shotgun (WGS) entry which is preliminary data.</text>
</comment>
<dbReference type="InterPro" id="IPR004358">
    <property type="entry name" value="Sig_transdc_His_kin-like_C"/>
</dbReference>
<evidence type="ECO:0000256" key="15">
    <source>
        <dbReference type="ARBA" id="ARBA00068150"/>
    </source>
</evidence>
<dbReference type="Pfam" id="PF01627">
    <property type="entry name" value="Hpt"/>
    <property type="match status" value="1"/>
</dbReference>
<dbReference type="InterPro" id="IPR011006">
    <property type="entry name" value="CheY-like_superfamily"/>
</dbReference>